<evidence type="ECO:0000256" key="1">
    <source>
        <dbReference type="ARBA" id="ARBA00007469"/>
    </source>
</evidence>
<dbReference type="GO" id="GO:0006401">
    <property type="term" value="P:RNA catabolic process"/>
    <property type="evidence" value="ECO:0007669"/>
    <property type="project" value="TreeGrafter"/>
</dbReference>
<dbReference type="InterPro" id="IPR018188">
    <property type="entry name" value="RNase_T2_His_AS_1"/>
</dbReference>
<feature type="compositionally biased region" description="Basic and acidic residues" evidence="6">
    <location>
        <begin position="319"/>
        <end position="330"/>
    </location>
</feature>
<comment type="caution">
    <text evidence="8">The sequence shown here is derived from an EMBL/GenBank/DDBJ whole genome shotgun (WGS) entry which is preliminary data.</text>
</comment>
<dbReference type="InterPro" id="IPR001568">
    <property type="entry name" value="RNase_T2-like"/>
</dbReference>
<evidence type="ECO:0000313" key="9">
    <source>
        <dbReference type="Proteomes" id="UP000613580"/>
    </source>
</evidence>
<dbReference type="OrthoDB" id="435754at2759"/>
<dbReference type="CDD" id="cd01061">
    <property type="entry name" value="RNase_T2_euk"/>
    <property type="match status" value="1"/>
</dbReference>
<feature type="signal peptide" evidence="7">
    <location>
        <begin position="1"/>
        <end position="24"/>
    </location>
</feature>
<evidence type="ECO:0000256" key="5">
    <source>
        <dbReference type="RuleBase" id="RU004328"/>
    </source>
</evidence>
<dbReference type="PROSITE" id="PS00530">
    <property type="entry name" value="RNASE_T2_1"/>
    <property type="match status" value="1"/>
</dbReference>
<keyword evidence="3" id="KW-1015">Disulfide bond</keyword>
<proteinExistence type="inferred from homology"/>
<dbReference type="AlphaFoldDB" id="A0A8H6TGV8"/>
<evidence type="ECO:0000256" key="3">
    <source>
        <dbReference type="ARBA" id="ARBA00023157"/>
    </source>
</evidence>
<dbReference type="InterPro" id="IPR033697">
    <property type="entry name" value="Ribonuclease_T2_eukaryotic"/>
</dbReference>
<feature type="chain" id="PRO_5034662268" description="ribonuclease T2" evidence="7">
    <location>
        <begin position="25"/>
        <end position="330"/>
    </location>
</feature>
<evidence type="ECO:0000256" key="7">
    <source>
        <dbReference type="SAM" id="SignalP"/>
    </source>
</evidence>
<organism evidence="8 9">
    <name type="scientific">Mycena chlorophos</name>
    <name type="common">Agaric fungus</name>
    <name type="synonym">Agaricus chlorophos</name>
    <dbReference type="NCBI Taxonomy" id="658473"/>
    <lineage>
        <taxon>Eukaryota</taxon>
        <taxon>Fungi</taxon>
        <taxon>Dikarya</taxon>
        <taxon>Basidiomycota</taxon>
        <taxon>Agaricomycotina</taxon>
        <taxon>Agaricomycetes</taxon>
        <taxon>Agaricomycetidae</taxon>
        <taxon>Agaricales</taxon>
        <taxon>Marasmiineae</taxon>
        <taxon>Mycenaceae</taxon>
        <taxon>Mycena</taxon>
    </lineage>
</organism>
<keyword evidence="9" id="KW-1185">Reference proteome</keyword>
<feature type="active site" evidence="4">
    <location>
        <position position="145"/>
    </location>
</feature>
<dbReference type="GO" id="GO:0003723">
    <property type="term" value="F:RNA binding"/>
    <property type="evidence" value="ECO:0007669"/>
    <property type="project" value="InterPro"/>
</dbReference>
<comment type="similarity">
    <text evidence="1 5">Belongs to the RNase T2 family.</text>
</comment>
<dbReference type="EMBL" id="JACAZE010000004">
    <property type="protein sequence ID" value="KAF7318650.1"/>
    <property type="molecule type" value="Genomic_DNA"/>
</dbReference>
<evidence type="ECO:0000313" key="8">
    <source>
        <dbReference type="EMBL" id="KAF7318650.1"/>
    </source>
</evidence>
<protein>
    <recommendedName>
        <fullName evidence="2">ribonuclease T2</fullName>
        <ecNumber evidence="2">4.6.1.19</ecNumber>
    </recommendedName>
</protein>
<name>A0A8H6TGV8_MYCCL</name>
<evidence type="ECO:0000256" key="6">
    <source>
        <dbReference type="SAM" id="MobiDB-lite"/>
    </source>
</evidence>
<feature type="active site" evidence="4">
    <location>
        <position position="87"/>
    </location>
</feature>
<dbReference type="PANTHER" id="PTHR11240">
    <property type="entry name" value="RIBONUCLEASE T2"/>
    <property type="match status" value="1"/>
</dbReference>
<dbReference type="GO" id="GO:0033897">
    <property type="term" value="F:ribonuclease T2 activity"/>
    <property type="evidence" value="ECO:0007669"/>
    <property type="project" value="UniProtKB-EC"/>
</dbReference>
<dbReference type="PROSITE" id="PS00531">
    <property type="entry name" value="RNASE_T2_2"/>
    <property type="match status" value="1"/>
</dbReference>
<dbReference type="Gene3D" id="3.90.730.10">
    <property type="entry name" value="Ribonuclease T2-like"/>
    <property type="match status" value="1"/>
</dbReference>
<sequence>MTTRWLSLKLISVVVLVLAHLAHAQQKPLAAATGGTDCPADSPLSCSANAAEESGSCCLESHGGLLLQTQFWDTDPATGPSDSWTIHGLWPDDCDLKYQEKCDPSRAYTDIGGLLAAQGAQSTLDYMQTYWVDINGKDETFWEHEWATHGTCYAYASTPTVLDFDRLTLIPRRTLNPSCLPAGSPQGAEAVAFFSDVVNLFQTLPTYTWLANAGITPSDSKTYTLEELTSALQSGAGELVDQVKPTLDCESDTLDSVAYYFNLRGSLLADSPGFVAIDAPEDGTCPQTGIKYPPKSEAGGGDGERETPSRHKRRHHKKAGNDERKRHEEL</sequence>
<evidence type="ECO:0000256" key="2">
    <source>
        <dbReference type="ARBA" id="ARBA00012571"/>
    </source>
</evidence>
<dbReference type="Pfam" id="PF00445">
    <property type="entry name" value="Ribonuclease_T2"/>
    <property type="match status" value="1"/>
</dbReference>
<dbReference type="SUPFAM" id="SSF55895">
    <property type="entry name" value="Ribonuclease Rh-like"/>
    <property type="match status" value="1"/>
</dbReference>
<feature type="region of interest" description="Disordered" evidence="6">
    <location>
        <begin position="279"/>
        <end position="330"/>
    </location>
</feature>
<evidence type="ECO:0000256" key="4">
    <source>
        <dbReference type="PIRSR" id="PIRSR633697-1"/>
    </source>
</evidence>
<accession>A0A8H6TGV8</accession>
<dbReference type="InterPro" id="IPR033130">
    <property type="entry name" value="RNase_T2_His_AS_2"/>
</dbReference>
<dbReference type="PANTHER" id="PTHR11240:SF22">
    <property type="entry name" value="RIBONUCLEASE T2"/>
    <property type="match status" value="1"/>
</dbReference>
<gene>
    <name evidence="8" type="ORF">HMN09_00376600</name>
</gene>
<feature type="active site" evidence="4">
    <location>
        <position position="149"/>
    </location>
</feature>
<dbReference type="GO" id="GO:0005576">
    <property type="term" value="C:extracellular region"/>
    <property type="evidence" value="ECO:0007669"/>
    <property type="project" value="TreeGrafter"/>
</dbReference>
<reference evidence="8" key="1">
    <citation type="submission" date="2020-05" db="EMBL/GenBank/DDBJ databases">
        <title>Mycena genomes resolve the evolution of fungal bioluminescence.</title>
        <authorList>
            <person name="Tsai I.J."/>
        </authorList>
    </citation>
    <scope>NUCLEOTIDE SEQUENCE</scope>
    <source>
        <strain evidence="8">110903Hualien_Pintung</strain>
    </source>
</reference>
<keyword evidence="7" id="KW-0732">Signal</keyword>
<dbReference type="Proteomes" id="UP000613580">
    <property type="component" value="Unassembled WGS sequence"/>
</dbReference>
<dbReference type="InterPro" id="IPR036430">
    <property type="entry name" value="RNase_T2-like_sf"/>
</dbReference>
<dbReference type="EC" id="4.6.1.19" evidence="2"/>